<dbReference type="GO" id="GO:0015095">
    <property type="term" value="F:magnesium ion transmembrane transporter activity"/>
    <property type="evidence" value="ECO:0007669"/>
    <property type="project" value="UniProtKB-UniRule"/>
</dbReference>
<keyword evidence="9 13" id="KW-1133">Transmembrane helix</keyword>
<dbReference type="HOGENOM" id="CLU_007127_5_0_6"/>
<dbReference type="OrthoDB" id="9803416at2"/>
<keyword evidence="11 13" id="KW-0472">Membrane</keyword>
<evidence type="ECO:0000256" key="1">
    <source>
        <dbReference type="ARBA" id="ARBA00004429"/>
    </source>
</evidence>
<dbReference type="PANTHER" id="PTHR47685">
    <property type="entry name" value="MAGNESIUM TRANSPORT PROTEIN CORA"/>
    <property type="match status" value="1"/>
</dbReference>
<gene>
    <name evidence="13" type="primary">corA</name>
    <name evidence="14" type="ordered locus">Shal_2053</name>
</gene>
<sequence length="315" mass="36746">MITAYCYENHQIITTILNIEDPLPETTIWLDIYRPIEAERHWLAGFSADKVPNREDKNEIEASSRFYQNKDGLHVNSLFSQKSGRTLSSVNIYFNLREHLLLTMRDDDERLIDSLVPHLQNLQSPLITPQQLFIELFKMKVDHLADLIEEVYRALDNVGHEVFEKDRIDEVFQLITIREDTNGKIRLNLLDTQRTLNYMLRDYQNKLSKEETKDISNMLSDLASLIPHTQFLFEKLNFLMDAAMGFTGLQQNKISKIFSVAAVVFLPPTLIASTYGMNFDDMPEVHWHYGYPWSIALMFASAAATFLFFKVKRWL</sequence>
<keyword evidence="10 13" id="KW-0406">Ion transport</keyword>
<dbReference type="NCBIfam" id="TIGR00383">
    <property type="entry name" value="corA"/>
    <property type="match status" value="1"/>
</dbReference>
<name>B0TT53_SHEHH</name>
<feature type="transmembrane region" description="Helical" evidence="13">
    <location>
        <begin position="257"/>
        <end position="277"/>
    </location>
</feature>
<dbReference type="SUPFAM" id="SSF144083">
    <property type="entry name" value="Magnesium transport protein CorA, transmembrane region"/>
    <property type="match status" value="1"/>
</dbReference>
<evidence type="ECO:0000256" key="3">
    <source>
        <dbReference type="ARBA" id="ARBA00019439"/>
    </source>
</evidence>
<organism evidence="14 15">
    <name type="scientific">Shewanella halifaxensis (strain HAW-EB4)</name>
    <dbReference type="NCBI Taxonomy" id="458817"/>
    <lineage>
        <taxon>Bacteria</taxon>
        <taxon>Pseudomonadati</taxon>
        <taxon>Pseudomonadota</taxon>
        <taxon>Gammaproteobacteria</taxon>
        <taxon>Alteromonadales</taxon>
        <taxon>Shewanellaceae</taxon>
        <taxon>Shewanella</taxon>
    </lineage>
</organism>
<reference evidence="14" key="1">
    <citation type="submission" date="2008-01" db="EMBL/GenBank/DDBJ databases">
        <title>Complete sequence of Shewanella halifaxensis HAW-EB4.</title>
        <authorList>
            <consortium name="US DOE Joint Genome Institute"/>
            <person name="Copeland A."/>
            <person name="Lucas S."/>
            <person name="Lapidus A."/>
            <person name="Glavina del Rio T."/>
            <person name="Dalin E."/>
            <person name="Tice H."/>
            <person name="Bruce D."/>
            <person name="Goodwin L."/>
            <person name="Pitluck S."/>
            <person name="Sims D."/>
            <person name="Brettin T."/>
            <person name="Detter J.C."/>
            <person name="Han C."/>
            <person name="Kuske C.R."/>
            <person name="Schmutz J."/>
            <person name="Larimer F."/>
            <person name="Land M."/>
            <person name="Hauser L."/>
            <person name="Kyrpides N."/>
            <person name="Kim E."/>
            <person name="Zhao J.-S."/>
            <person name="Richardson P."/>
        </authorList>
    </citation>
    <scope>NUCLEOTIDE SEQUENCE [LARGE SCALE GENOMIC DNA]</scope>
    <source>
        <strain evidence="14">HAW-EB4</strain>
    </source>
</reference>
<evidence type="ECO:0000256" key="8">
    <source>
        <dbReference type="ARBA" id="ARBA00022842"/>
    </source>
</evidence>
<keyword evidence="4 13" id="KW-0813">Transport</keyword>
<dbReference type="Proteomes" id="UP000001317">
    <property type="component" value="Chromosome"/>
</dbReference>
<dbReference type="CDD" id="cd12835">
    <property type="entry name" value="EcCorA-like_1"/>
    <property type="match status" value="1"/>
</dbReference>
<dbReference type="eggNOG" id="COG0598">
    <property type="taxonomic scope" value="Bacteria"/>
</dbReference>
<dbReference type="InterPro" id="IPR004488">
    <property type="entry name" value="Mg/Co-transport_prot_CorA"/>
</dbReference>
<dbReference type="GO" id="GO:0015087">
    <property type="term" value="F:cobalt ion transmembrane transporter activity"/>
    <property type="evidence" value="ECO:0007669"/>
    <property type="project" value="UniProtKB-UniRule"/>
</dbReference>
<comment type="catalytic activity">
    <reaction evidence="12">
        <text>Mg(2+)(in) = Mg(2+)(out)</text>
        <dbReference type="Rhea" id="RHEA:29827"/>
        <dbReference type="ChEBI" id="CHEBI:18420"/>
    </reaction>
</comment>
<dbReference type="RefSeq" id="WP_012277144.1">
    <property type="nucleotide sequence ID" value="NC_010334.1"/>
</dbReference>
<dbReference type="GO" id="GO:0005886">
    <property type="term" value="C:plasma membrane"/>
    <property type="evidence" value="ECO:0007669"/>
    <property type="project" value="UniProtKB-SubCell"/>
</dbReference>
<proteinExistence type="inferred from homology"/>
<keyword evidence="7 13" id="KW-0812">Transmembrane</keyword>
<dbReference type="InterPro" id="IPR050829">
    <property type="entry name" value="CorA_MIT"/>
</dbReference>
<keyword evidence="8 13" id="KW-0460">Magnesium</keyword>
<dbReference type="Pfam" id="PF01544">
    <property type="entry name" value="CorA"/>
    <property type="match status" value="1"/>
</dbReference>
<evidence type="ECO:0000256" key="11">
    <source>
        <dbReference type="ARBA" id="ARBA00023136"/>
    </source>
</evidence>
<dbReference type="Gene3D" id="1.20.58.340">
    <property type="entry name" value="Magnesium transport protein CorA, transmembrane region"/>
    <property type="match status" value="1"/>
</dbReference>
<dbReference type="GO" id="GO:0015099">
    <property type="term" value="F:nickel cation transmembrane transporter activity"/>
    <property type="evidence" value="ECO:0007669"/>
    <property type="project" value="TreeGrafter"/>
</dbReference>
<accession>B0TT53</accession>
<comment type="function">
    <text evidence="13">Mediates influx of magnesium ions.</text>
</comment>
<dbReference type="KEGG" id="shl:Shal_2053"/>
<protein>
    <recommendedName>
        <fullName evidence="3 13">Magnesium transport protein CorA</fullName>
    </recommendedName>
</protein>
<dbReference type="InterPro" id="IPR002523">
    <property type="entry name" value="MgTranspt_CorA/ZnTranspt_ZntB"/>
</dbReference>
<keyword evidence="15" id="KW-1185">Reference proteome</keyword>
<evidence type="ECO:0000256" key="13">
    <source>
        <dbReference type="RuleBase" id="RU362010"/>
    </source>
</evidence>
<dbReference type="SUPFAM" id="SSF143865">
    <property type="entry name" value="CorA soluble domain-like"/>
    <property type="match status" value="1"/>
</dbReference>
<dbReference type="InterPro" id="IPR045863">
    <property type="entry name" value="CorA_TM1_TM2"/>
</dbReference>
<comment type="subcellular location">
    <subcellularLocation>
        <location evidence="1">Cell inner membrane</location>
        <topology evidence="1">Multi-pass membrane protein</topology>
    </subcellularLocation>
    <subcellularLocation>
        <location evidence="13">Membrane</location>
        <topology evidence="13">Multi-pass membrane protein</topology>
    </subcellularLocation>
</comment>
<evidence type="ECO:0000256" key="7">
    <source>
        <dbReference type="ARBA" id="ARBA00022692"/>
    </source>
</evidence>
<evidence type="ECO:0000313" key="15">
    <source>
        <dbReference type="Proteomes" id="UP000001317"/>
    </source>
</evidence>
<evidence type="ECO:0000256" key="2">
    <source>
        <dbReference type="ARBA" id="ARBA00009765"/>
    </source>
</evidence>
<dbReference type="InterPro" id="IPR045861">
    <property type="entry name" value="CorA_cytoplasmic_dom"/>
</dbReference>
<feature type="transmembrane region" description="Helical" evidence="13">
    <location>
        <begin position="289"/>
        <end position="309"/>
    </location>
</feature>
<dbReference type="EMBL" id="CP000931">
    <property type="protein sequence ID" value="ABZ76614.1"/>
    <property type="molecule type" value="Genomic_DNA"/>
</dbReference>
<keyword evidence="6" id="KW-0997">Cell inner membrane</keyword>
<evidence type="ECO:0000256" key="12">
    <source>
        <dbReference type="ARBA" id="ARBA00034269"/>
    </source>
</evidence>
<comment type="similarity">
    <text evidence="2 13">Belongs to the CorA metal ion transporter (MIT) (TC 1.A.35) family.</text>
</comment>
<keyword evidence="5 13" id="KW-1003">Cell membrane</keyword>
<dbReference type="AlphaFoldDB" id="B0TT53"/>
<evidence type="ECO:0000256" key="9">
    <source>
        <dbReference type="ARBA" id="ARBA00022989"/>
    </source>
</evidence>
<evidence type="ECO:0000256" key="5">
    <source>
        <dbReference type="ARBA" id="ARBA00022475"/>
    </source>
</evidence>
<dbReference type="PANTHER" id="PTHR47685:SF1">
    <property type="entry name" value="MAGNESIUM TRANSPORT PROTEIN CORA"/>
    <property type="match status" value="1"/>
</dbReference>
<evidence type="ECO:0000256" key="6">
    <source>
        <dbReference type="ARBA" id="ARBA00022519"/>
    </source>
</evidence>
<evidence type="ECO:0000313" key="14">
    <source>
        <dbReference type="EMBL" id="ABZ76614.1"/>
    </source>
</evidence>
<evidence type="ECO:0000256" key="10">
    <source>
        <dbReference type="ARBA" id="ARBA00023065"/>
    </source>
</evidence>
<evidence type="ECO:0000256" key="4">
    <source>
        <dbReference type="ARBA" id="ARBA00022448"/>
    </source>
</evidence>
<dbReference type="FunFam" id="1.20.58.340:FF:000001">
    <property type="entry name" value="Magnesium transport protein CorA"/>
    <property type="match status" value="1"/>
</dbReference>